<comment type="caution">
    <text evidence="1">The sequence shown here is derived from an EMBL/GenBank/DDBJ whole genome shotgun (WGS) entry which is preliminary data.</text>
</comment>
<organism evidence="1">
    <name type="scientific">marine sediment metagenome</name>
    <dbReference type="NCBI Taxonomy" id="412755"/>
    <lineage>
        <taxon>unclassified sequences</taxon>
        <taxon>metagenomes</taxon>
        <taxon>ecological metagenomes</taxon>
    </lineage>
</organism>
<gene>
    <name evidence="1" type="ORF">S06H3_14995</name>
</gene>
<evidence type="ECO:0000313" key="1">
    <source>
        <dbReference type="EMBL" id="GAI06855.1"/>
    </source>
</evidence>
<proteinExistence type="predicted"/>
<accession>X1LWN9</accession>
<reference evidence="1" key="1">
    <citation type="journal article" date="2014" name="Front. Microbiol.">
        <title>High frequency of phylogenetically diverse reductive dehalogenase-homologous genes in deep subseafloor sedimentary metagenomes.</title>
        <authorList>
            <person name="Kawai M."/>
            <person name="Futagami T."/>
            <person name="Toyoda A."/>
            <person name="Takaki Y."/>
            <person name="Nishi S."/>
            <person name="Hori S."/>
            <person name="Arai W."/>
            <person name="Tsubouchi T."/>
            <person name="Morono Y."/>
            <person name="Uchiyama I."/>
            <person name="Ito T."/>
            <person name="Fujiyama A."/>
            <person name="Inagaki F."/>
            <person name="Takami H."/>
        </authorList>
    </citation>
    <scope>NUCLEOTIDE SEQUENCE</scope>
    <source>
        <strain evidence="1">Expedition CK06-06</strain>
    </source>
</reference>
<name>X1LWN9_9ZZZZ</name>
<feature type="non-terminal residue" evidence="1">
    <location>
        <position position="1"/>
    </location>
</feature>
<sequence>FKNDSTEFKAFEMDIPSMHLIELPVPVPGNDSFNPQKVTWSFDDAE</sequence>
<protein>
    <submittedName>
        <fullName evidence="1">Uncharacterized protein</fullName>
    </submittedName>
</protein>
<dbReference type="EMBL" id="BARV01007357">
    <property type="protein sequence ID" value="GAI06855.1"/>
    <property type="molecule type" value="Genomic_DNA"/>
</dbReference>
<dbReference type="AlphaFoldDB" id="X1LWN9"/>